<gene>
    <name evidence="2" type="ORF">PQU92_15415</name>
</gene>
<comment type="caution">
    <text evidence="2">The sequence shown here is derived from an EMBL/GenBank/DDBJ whole genome shotgun (WGS) entry which is preliminary data.</text>
</comment>
<dbReference type="InterPro" id="IPR010982">
    <property type="entry name" value="Lambda_DNA-bd_dom_sf"/>
</dbReference>
<reference evidence="2 3" key="1">
    <citation type="submission" date="2023-01" db="EMBL/GenBank/DDBJ databases">
        <title>Novel species of the genus Asticcacaulis isolated from rivers.</title>
        <authorList>
            <person name="Lu H."/>
        </authorList>
    </citation>
    <scope>NUCLEOTIDE SEQUENCE [LARGE SCALE GENOMIC DNA]</scope>
    <source>
        <strain evidence="2 3">BYS171W</strain>
    </source>
</reference>
<dbReference type="Proteomes" id="UP001214854">
    <property type="component" value="Unassembled WGS sequence"/>
</dbReference>
<sequence length="234" mass="26029">MAFGAVFDTLWSWAESGSLGGTVDKAVVYGQALTHLRLRARLSQDQAAKAAGTSQPTWGRYESGDSRAFYERLTVRSRILAALGFTARDLEAEVRLLEHDERFPSALDRADAPETGMFETDPAVKTLMDRLGGPHIRFMRQLTEDMAPYLQAGEVVFYDLKALPRRYGGVVVKLKSGGYLVRRFIRQGSHFVELLHYEASDTEGRPAYEEVIGKLPLTEVDGLYPIVAAGSHFE</sequence>
<dbReference type="CDD" id="cd00093">
    <property type="entry name" value="HTH_XRE"/>
    <property type="match status" value="1"/>
</dbReference>
<evidence type="ECO:0000259" key="1">
    <source>
        <dbReference type="PROSITE" id="PS50943"/>
    </source>
</evidence>
<keyword evidence="3" id="KW-1185">Reference proteome</keyword>
<feature type="domain" description="HTH cro/C1-type" evidence="1">
    <location>
        <begin position="33"/>
        <end position="90"/>
    </location>
</feature>
<proteinExistence type="predicted"/>
<organism evidence="2 3">
    <name type="scientific">Asticcacaulis aquaticus</name>
    <dbReference type="NCBI Taxonomy" id="2984212"/>
    <lineage>
        <taxon>Bacteria</taxon>
        <taxon>Pseudomonadati</taxon>
        <taxon>Pseudomonadota</taxon>
        <taxon>Alphaproteobacteria</taxon>
        <taxon>Caulobacterales</taxon>
        <taxon>Caulobacteraceae</taxon>
        <taxon>Asticcacaulis</taxon>
    </lineage>
</organism>
<dbReference type="EMBL" id="JAQQKX010000014">
    <property type="protein sequence ID" value="MDC7684674.1"/>
    <property type="molecule type" value="Genomic_DNA"/>
</dbReference>
<evidence type="ECO:0000313" key="3">
    <source>
        <dbReference type="Proteomes" id="UP001214854"/>
    </source>
</evidence>
<dbReference type="SMART" id="SM00530">
    <property type="entry name" value="HTH_XRE"/>
    <property type="match status" value="1"/>
</dbReference>
<dbReference type="CDD" id="cd06462">
    <property type="entry name" value="Peptidase_S24_S26"/>
    <property type="match status" value="1"/>
</dbReference>
<dbReference type="SUPFAM" id="SSF47413">
    <property type="entry name" value="lambda repressor-like DNA-binding domains"/>
    <property type="match status" value="1"/>
</dbReference>
<dbReference type="Pfam" id="PF13560">
    <property type="entry name" value="HTH_31"/>
    <property type="match status" value="1"/>
</dbReference>
<dbReference type="InterPro" id="IPR001387">
    <property type="entry name" value="Cro/C1-type_HTH"/>
</dbReference>
<protein>
    <submittedName>
        <fullName evidence="2">Helix-turn-helix domain-containing protein</fullName>
    </submittedName>
</protein>
<dbReference type="PROSITE" id="PS50943">
    <property type="entry name" value="HTH_CROC1"/>
    <property type="match status" value="1"/>
</dbReference>
<dbReference type="Gene3D" id="1.10.260.40">
    <property type="entry name" value="lambda repressor-like DNA-binding domains"/>
    <property type="match status" value="1"/>
</dbReference>
<evidence type="ECO:0000313" key="2">
    <source>
        <dbReference type="EMBL" id="MDC7684674.1"/>
    </source>
</evidence>
<name>A0ABT5HX71_9CAUL</name>
<dbReference type="RefSeq" id="WP_272749145.1">
    <property type="nucleotide sequence ID" value="NZ_JAQQKX010000014.1"/>
</dbReference>
<accession>A0ABT5HX71</accession>